<feature type="domain" description="RING-type" evidence="5">
    <location>
        <begin position="48"/>
        <end position="88"/>
    </location>
</feature>
<dbReference type="InterPro" id="IPR017907">
    <property type="entry name" value="Znf_RING_CS"/>
</dbReference>
<name>A0A9J6H537_HAELO</name>
<dbReference type="InterPro" id="IPR001841">
    <property type="entry name" value="Znf_RING"/>
</dbReference>
<dbReference type="AlphaFoldDB" id="A0A9J6H537"/>
<evidence type="ECO:0000256" key="2">
    <source>
        <dbReference type="ARBA" id="ARBA00022771"/>
    </source>
</evidence>
<evidence type="ECO:0000256" key="4">
    <source>
        <dbReference type="PROSITE-ProRule" id="PRU00175"/>
    </source>
</evidence>
<evidence type="ECO:0000313" key="6">
    <source>
        <dbReference type="EMBL" id="KAH9381895.1"/>
    </source>
</evidence>
<evidence type="ECO:0000313" key="7">
    <source>
        <dbReference type="Proteomes" id="UP000821853"/>
    </source>
</evidence>
<dbReference type="GO" id="GO:0008270">
    <property type="term" value="F:zinc ion binding"/>
    <property type="evidence" value="ECO:0007669"/>
    <property type="project" value="UniProtKB-KW"/>
</dbReference>
<accession>A0A9J6H537</accession>
<evidence type="ECO:0000259" key="5">
    <source>
        <dbReference type="PROSITE" id="PS50089"/>
    </source>
</evidence>
<gene>
    <name evidence="6" type="ORF">HPB48_015385</name>
</gene>
<proteinExistence type="predicted"/>
<dbReference type="EMBL" id="JABSTR010000011">
    <property type="protein sequence ID" value="KAH9381895.1"/>
    <property type="molecule type" value="Genomic_DNA"/>
</dbReference>
<comment type="caution">
    <text evidence="6">The sequence shown here is derived from an EMBL/GenBank/DDBJ whole genome shotgun (WGS) entry which is preliminary data.</text>
</comment>
<reference evidence="6 7" key="1">
    <citation type="journal article" date="2020" name="Cell">
        <title>Large-Scale Comparative Analyses of Tick Genomes Elucidate Their Genetic Diversity and Vector Capacities.</title>
        <authorList>
            <consortium name="Tick Genome and Microbiome Consortium (TIGMIC)"/>
            <person name="Jia N."/>
            <person name="Wang J."/>
            <person name="Shi W."/>
            <person name="Du L."/>
            <person name="Sun Y."/>
            <person name="Zhan W."/>
            <person name="Jiang J.F."/>
            <person name="Wang Q."/>
            <person name="Zhang B."/>
            <person name="Ji P."/>
            <person name="Bell-Sakyi L."/>
            <person name="Cui X.M."/>
            <person name="Yuan T.T."/>
            <person name="Jiang B.G."/>
            <person name="Yang W.F."/>
            <person name="Lam T.T."/>
            <person name="Chang Q.C."/>
            <person name="Ding S.J."/>
            <person name="Wang X.J."/>
            <person name="Zhu J.G."/>
            <person name="Ruan X.D."/>
            <person name="Zhao L."/>
            <person name="Wei J.T."/>
            <person name="Ye R.Z."/>
            <person name="Que T.C."/>
            <person name="Du C.H."/>
            <person name="Zhou Y.H."/>
            <person name="Cheng J.X."/>
            <person name="Dai P.F."/>
            <person name="Guo W.B."/>
            <person name="Han X.H."/>
            <person name="Huang E.J."/>
            <person name="Li L.F."/>
            <person name="Wei W."/>
            <person name="Gao Y.C."/>
            <person name="Liu J.Z."/>
            <person name="Shao H.Z."/>
            <person name="Wang X."/>
            <person name="Wang C.C."/>
            <person name="Yang T.C."/>
            <person name="Huo Q.B."/>
            <person name="Li W."/>
            <person name="Chen H.Y."/>
            <person name="Chen S.E."/>
            <person name="Zhou L.G."/>
            <person name="Ni X.B."/>
            <person name="Tian J.H."/>
            <person name="Sheng Y."/>
            <person name="Liu T."/>
            <person name="Pan Y.S."/>
            <person name="Xia L.Y."/>
            <person name="Li J."/>
            <person name="Zhao F."/>
            <person name="Cao W.C."/>
        </authorList>
    </citation>
    <scope>NUCLEOTIDE SEQUENCE [LARGE SCALE GENOMIC DNA]</scope>
    <source>
        <strain evidence="6">HaeL-2018</strain>
    </source>
</reference>
<protein>
    <recommendedName>
        <fullName evidence="5">RING-type domain-containing protein</fullName>
    </recommendedName>
</protein>
<keyword evidence="2 4" id="KW-0863">Zinc-finger</keyword>
<keyword evidence="7" id="KW-1185">Reference proteome</keyword>
<evidence type="ECO:0000256" key="3">
    <source>
        <dbReference type="ARBA" id="ARBA00022833"/>
    </source>
</evidence>
<dbReference type="VEuPathDB" id="VectorBase:HLOH_055221"/>
<dbReference type="SUPFAM" id="SSF57850">
    <property type="entry name" value="RING/U-box"/>
    <property type="match status" value="1"/>
</dbReference>
<sequence length="125" mass="13698">MERPLPALSSATSVPTLKKRYVIGFEQAGLADWTEMEFASPIPRFTSCLVCGAIASEMLWSRCWHVFCPLCAAMMSRDGDGAVACPLDGTETAIDALHRDKVALEVLLAFRYTPPALKGPWKYSS</sequence>
<dbReference type="PROSITE" id="PS00518">
    <property type="entry name" value="ZF_RING_1"/>
    <property type="match status" value="1"/>
</dbReference>
<keyword evidence="1" id="KW-0479">Metal-binding</keyword>
<dbReference type="Proteomes" id="UP000821853">
    <property type="component" value="Chromosome 9"/>
</dbReference>
<evidence type="ECO:0000256" key="1">
    <source>
        <dbReference type="ARBA" id="ARBA00022723"/>
    </source>
</evidence>
<keyword evidence="3" id="KW-0862">Zinc</keyword>
<dbReference type="InterPro" id="IPR013083">
    <property type="entry name" value="Znf_RING/FYVE/PHD"/>
</dbReference>
<dbReference type="PROSITE" id="PS50089">
    <property type="entry name" value="ZF_RING_2"/>
    <property type="match status" value="1"/>
</dbReference>
<organism evidence="6 7">
    <name type="scientific">Haemaphysalis longicornis</name>
    <name type="common">Bush tick</name>
    <dbReference type="NCBI Taxonomy" id="44386"/>
    <lineage>
        <taxon>Eukaryota</taxon>
        <taxon>Metazoa</taxon>
        <taxon>Ecdysozoa</taxon>
        <taxon>Arthropoda</taxon>
        <taxon>Chelicerata</taxon>
        <taxon>Arachnida</taxon>
        <taxon>Acari</taxon>
        <taxon>Parasitiformes</taxon>
        <taxon>Ixodida</taxon>
        <taxon>Ixodoidea</taxon>
        <taxon>Ixodidae</taxon>
        <taxon>Haemaphysalinae</taxon>
        <taxon>Haemaphysalis</taxon>
    </lineage>
</organism>
<dbReference type="Gene3D" id="3.30.40.10">
    <property type="entry name" value="Zinc/RING finger domain, C3HC4 (zinc finger)"/>
    <property type="match status" value="1"/>
</dbReference>